<dbReference type="AlphaFoldDB" id="A0A4C1SBQ6"/>
<keyword evidence="2" id="KW-1185">Reference proteome</keyword>
<protein>
    <submittedName>
        <fullName evidence="1">Uncharacterized protein</fullName>
    </submittedName>
</protein>
<name>A0A4C1SBQ6_EUMVA</name>
<sequence length="110" mass="12636">MQRSYHVEIYSLCPPFWEKGVSLYCYYYYCRDDDSQDGRFNVLSEARSVLDEHLDTLRGSWNTISGMTLQNGFKAGERATNPKGGREKYDLVCGARGGEEGQRVLMRYGD</sequence>
<proteinExistence type="predicted"/>
<dbReference type="Proteomes" id="UP000299102">
    <property type="component" value="Unassembled WGS sequence"/>
</dbReference>
<evidence type="ECO:0000313" key="1">
    <source>
        <dbReference type="EMBL" id="GBO99531.1"/>
    </source>
</evidence>
<comment type="caution">
    <text evidence="1">The sequence shown here is derived from an EMBL/GenBank/DDBJ whole genome shotgun (WGS) entry which is preliminary data.</text>
</comment>
<gene>
    <name evidence="1" type="ORF">EVAR_699_1</name>
</gene>
<reference evidence="1 2" key="1">
    <citation type="journal article" date="2019" name="Commun. Biol.">
        <title>The bagworm genome reveals a unique fibroin gene that provides high tensile strength.</title>
        <authorList>
            <person name="Kono N."/>
            <person name="Nakamura H."/>
            <person name="Ohtoshi R."/>
            <person name="Tomita M."/>
            <person name="Numata K."/>
            <person name="Arakawa K."/>
        </authorList>
    </citation>
    <scope>NUCLEOTIDE SEQUENCE [LARGE SCALE GENOMIC DNA]</scope>
</reference>
<dbReference type="EMBL" id="BGZK01000003">
    <property type="protein sequence ID" value="GBO99531.1"/>
    <property type="molecule type" value="Genomic_DNA"/>
</dbReference>
<accession>A0A4C1SBQ6</accession>
<evidence type="ECO:0000313" key="2">
    <source>
        <dbReference type="Proteomes" id="UP000299102"/>
    </source>
</evidence>
<organism evidence="1 2">
    <name type="scientific">Eumeta variegata</name>
    <name type="common">Bagworm moth</name>
    <name type="synonym">Eumeta japonica</name>
    <dbReference type="NCBI Taxonomy" id="151549"/>
    <lineage>
        <taxon>Eukaryota</taxon>
        <taxon>Metazoa</taxon>
        <taxon>Ecdysozoa</taxon>
        <taxon>Arthropoda</taxon>
        <taxon>Hexapoda</taxon>
        <taxon>Insecta</taxon>
        <taxon>Pterygota</taxon>
        <taxon>Neoptera</taxon>
        <taxon>Endopterygota</taxon>
        <taxon>Lepidoptera</taxon>
        <taxon>Glossata</taxon>
        <taxon>Ditrysia</taxon>
        <taxon>Tineoidea</taxon>
        <taxon>Psychidae</taxon>
        <taxon>Oiketicinae</taxon>
        <taxon>Eumeta</taxon>
    </lineage>
</organism>